<evidence type="ECO:0000256" key="4">
    <source>
        <dbReference type="ARBA" id="ARBA00022553"/>
    </source>
</evidence>
<feature type="transmembrane region" description="Helical" evidence="16">
    <location>
        <begin position="7"/>
        <end position="29"/>
    </location>
</feature>
<evidence type="ECO:0000256" key="1">
    <source>
        <dbReference type="ARBA" id="ARBA00022448"/>
    </source>
</evidence>
<dbReference type="GO" id="GO:0006814">
    <property type="term" value="P:sodium ion transport"/>
    <property type="evidence" value="ECO:0007669"/>
    <property type="project" value="UniProtKB-UniRule"/>
</dbReference>
<dbReference type="AlphaFoldDB" id="A0A9D1QFU2"/>
<feature type="modified residue" description="FMN phosphoryl threonine" evidence="16">
    <location>
        <position position="220"/>
    </location>
</feature>
<evidence type="ECO:0000256" key="6">
    <source>
        <dbReference type="ARBA" id="ARBA00022643"/>
    </source>
</evidence>
<proteinExistence type="inferred from homology"/>
<evidence type="ECO:0000256" key="13">
    <source>
        <dbReference type="ARBA" id="ARBA00023075"/>
    </source>
</evidence>
<keyword evidence="1 16" id="KW-0813">Transport</keyword>
<keyword evidence="13 16" id="KW-0830">Ubiquinone</keyword>
<dbReference type="PIRSF" id="PIRSF009437">
    <property type="entry name" value="NQR-1_subunit_C"/>
    <property type="match status" value="1"/>
</dbReference>
<dbReference type="PANTHER" id="PTHR37838:SF1">
    <property type="entry name" value="NA(+)-TRANSLOCATING NADH-QUINONE REDUCTASE SUBUNIT C"/>
    <property type="match status" value="1"/>
</dbReference>
<dbReference type="Proteomes" id="UP000823926">
    <property type="component" value="Unassembled WGS sequence"/>
</dbReference>
<evidence type="ECO:0000256" key="10">
    <source>
        <dbReference type="ARBA" id="ARBA00023027"/>
    </source>
</evidence>
<keyword evidence="10 16" id="KW-0520">NAD</keyword>
<evidence type="ECO:0000259" key="18">
    <source>
        <dbReference type="SMART" id="SM00900"/>
    </source>
</evidence>
<evidence type="ECO:0000256" key="7">
    <source>
        <dbReference type="ARBA" id="ARBA00022692"/>
    </source>
</evidence>
<feature type="domain" description="FMN-binding" evidence="18">
    <location>
        <begin position="137"/>
        <end position="237"/>
    </location>
</feature>
<name>A0A9D1QFU2_9BACT</name>
<evidence type="ECO:0000256" key="8">
    <source>
        <dbReference type="ARBA" id="ARBA00022967"/>
    </source>
</evidence>
<evidence type="ECO:0000256" key="5">
    <source>
        <dbReference type="ARBA" id="ARBA00022630"/>
    </source>
</evidence>
<keyword evidence="5 16" id="KW-0285">Flavoprotein</keyword>
<keyword evidence="14 16" id="KW-0472">Membrane</keyword>
<evidence type="ECO:0000256" key="11">
    <source>
        <dbReference type="ARBA" id="ARBA00023053"/>
    </source>
</evidence>
<keyword evidence="7 16" id="KW-0812">Transmembrane</keyword>
<dbReference type="PANTHER" id="PTHR37838">
    <property type="entry name" value="NA(+)-TRANSLOCATING NADH-QUINONE REDUCTASE SUBUNIT C"/>
    <property type="match status" value="1"/>
</dbReference>
<evidence type="ECO:0000256" key="17">
    <source>
        <dbReference type="PIRNR" id="PIRNR009437"/>
    </source>
</evidence>
<dbReference type="NCBIfam" id="TIGR01938">
    <property type="entry name" value="nqrC"/>
    <property type="match status" value="1"/>
</dbReference>
<comment type="cofactor">
    <cofactor evidence="16 17">
        <name>FMN</name>
        <dbReference type="ChEBI" id="CHEBI:58210"/>
    </cofactor>
</comment>
<dbReference type="InterPro" id="IPR007329">
    <property type="entry name" value="FMN-bd"/>
</dbReference>
<dbReference type="GO" id="GO:0005886">
    <property type="term" value="C:plasma membrane"/>
    <property type="evidence" value="ECO:0007669"/>
    <property type="project" value="UniProtKB-SubCell"/>
</dbReference>
<keyword evidence="4 16" id="KW-0597">Phosphoprotein</keyword>
<evidence type="ECO:0000256" key="9">
    <source>
        <dbReference type="ARBA" id="ARBA00022989"/>
    </source>
</evidence>
<dbReference type="InterPro" id="IPR010204">
    <property type="entry name" value="NqrC"/>
</dbReference>
<evidence type="ECO:0000256" key="2">
    <source>
        <dbReference type="ARBA" id="ARBA00022475"/>
    </source>
</evidence>
<comment type="caution">
    <text evidence="19">The sequence shown here is derived from an EMBL/GenBank/DDBJ whole genome shotgun (WGS) entry which is preliminary data.</text>
</comment>
<comment type="caution">
    <text evidence="16">Lacks conserved residue(s) required for the propagation of feature annotation.</text>
</comment>
<evidence type="ECO:0000256" key="3">
    <source>
        <dbReference type="ARBA" id="ARBA00022519"/>
    </source>
</evidence>
<keyword evidence="15 16" id="KW-0739">Sodium transport</keyword>
<keyword evidence="2 16" id="KW-1003">Cell membrane</keyword>
<evidence type="ECO:0000256" key="12">
    <source>
        <dbReference type="ARBA" id="ARBA00023065"/>
    </source>
</evidence>
<keyword evidence="6 16" id="KW-0288">FMN</keyword>
<gene>
    <name evidence="16 19" type="primary">nqrC</name>
    <name evidence="19" type="ORF">H9888_07975</name>
</gene>
<comment type="similarity">
    <text evidence="16 17">Belongs to the NqrC family.</text>
</comment>
<dbReference type="EC" id="7.2.1.1" evidence="16 17"/>
<dbReference type="EMBL" id="DXHL01000036">
    <property type="protein sequence ID" value="HIW11415.1"/>
    <property type="molecule type" value="Genomic_DNA"/>
</dbReference>
<comment type="subcellular location">
    <subcellularLocation>
        <location evidence="16">Cell membrane</location>
        <topology evidence="16">Single-pass membrane protein</topology>
    </subcellularLocation>
</comment>
<dbReference type="SMART" id="SM00900">
    <property type="entry name" value="FMN_bind"/>
    <property type="match status" value="1"/>
</dbReference>
<keyword evidence="3" id="KW-0997">Cell inner membrane</keyword>
<comment type="subunit">
    <text evidence="16 17">Composed of six subunits; NqrA, NqrB, NqrC, NqrD, NqrE and NqrF.</text>
</comment>
<dbReference type="Pfam" id="PF04205">
    <property type="entry name" value="FMN_bind"/>
    <property type="match status" value="1"/>
</dbReference>
<accession>A0A9D1QFU2</accession>
<keyword evidence="12 16" id="KW-0406">Ion transport</keyword>
<evidence type="ECO:0000256" key="14">
    <source>
        <dbReference type="ARBA" id="ARBA00023136"/>
    </source>
</evidence>
<dbReference type="GO" id="GO:0016655">
    <property type="term" value="F:oxidoreductase activity, acting on NAD(P)H, quinone or similar compound as acceptor"/>
    <property type="evidence" value="ECO:0007669"/>
    <property type="project" value="UniProtKB-UniRule"/>
</dbReference>
<comment type="catalytic activity">
    <reaction evidence="16 17">
        <text>a ubiquinone + n Na(+)(in) + NADH + H(+) = a ubiquinol + n Na(+)(out) + NAD(+)</text>
        <dbReference type="Rhea" id="RHEA:47748"/>
        <dbReference type="Rhea" id="RHEA-COMP:9565"/>
        <dbReference type="Rhea" id="RHEA-COMP:9566"/>
        <dbReference type="ChEBI" id="CHEBI:15378"/>
        <dbReference type="ChEBI" id="CHEBI:16389"/>
        <dbReference type="ChEBI" id="CHEBI:17976"/>
        <dbReference type="ChEBI" id="CHEBI:29101"/>
        <dbReference type="ChEBI" id="CHEBI:57540"/>
        <dbReference type="ChEBI" id="CHEBI:57945"/>
        <dbReference type="EC" id="7.2.1.1"/>
    </reaction>
</comment>
<keyword evidence="8 16" id="KW-1278">Translocase</keyword>
<evidence type="ECO:0000256" key="16">
    <source>
        <dbReference type="HAMAP-Rule" id="MF_00427"/>
    </source>
</evidence>
<evidence type="ECO:0000313" key="20">
    <source>
        <dbReference type="Proteomes" id="UP000823926"/>
    </source>
</evidence>
<organism evidence="19 20">
    <name type="scientific">Candidatus Rikenella faecigallinarum</name>
    <dbReference type="NCBI Taxonomy" id="2838745"/>
    <lineage>
        <taxon>Bacteria</taxon>
        <taxon>Pseudomonadati</taxon>
        <taxon>Bacteroidota</taxon>
        <taxon>Bacteroidia</taxon>
        <taxon>Bacteroidales</taxon>
        <taxon>Rikenellaceae</taxon>
        <taxon>Rikenella</taxon>
    </lineage>
</organism>
<reference evidence="19" key="1">
    <citation type="journal article" date="2021" name="PeerJ">
        <title>Extensive microbial diversity within the chicken gut microbiome revealed by metagenomics and culture.</title>
        <authorList>
            <person name="Gilroy R."/>
            <person name="Ravi A."/>
            <person name="Getino M."/>
            <person name="Pursley I."/>
            <person name="Horton D.L."/>
            <person name="Alikhan N.F."/>
            <person name="Baker D."/>
            <person name="Gharbi K."/>
            <person name="Hall N."/>
            <person name="Watson M."/>
            <person name="Adriaenssens E.M."/>
            <person name="Foster-Nyarko E."/>
            <person name="Jarju S."/>
            <person name="Secka A."/>
            <person name="Antonio M."/>
            <person name="Oren A."/>
            <person name="Chaudhuri R.R."/>
            <person name="La Ragione R."/>
            <person name="Hildebrand F."/>
            <person name="Pallen M.J."/>
        </authorList>
    </citation>
    <scope>NUCLEOTIDE SEQUENCE</scope>
    <source>
        <strain evidence="19">ChiBcec15-1070</strain>
    </source>
</reference>
<comment type="function">
    <text evidence="16">NQR complex catalyzes the reduction of ubiquinone-1 to ubiquinol by two successive reactions, coupled with the transport of Na(+) ions from the cytoplasm to the periplasm. NqrA to NqrE are probably involved in the second step, the conversion of ubisemiquinone to ubiquinol.</text>
</comment>
<evidence type="ECO:0000256" key="15">
    <source>
        <dbReference type="ARBA" id="ARBA00023201"/>
    </source>
</evidence>
<keyword evidence="11 16" id="KW-0915">Sodium</keyword>
<keyword evidence="9 16" id="KW-1133">Transmembrane helix</keyword>
<sequence>MNKQSNTYIVTYATILVVVVAAVLSFAAIKLQPMQAANVMTEKMGAILSTIGQGKDADKAADKNKYIETEFGKYITRAFFVDSTGNATDATPEQVLNALNDLPSVFAERTAMPVFEATVEKEGTRQIEYVIPMTGKGLWGAVWGYVALNSDCNTVEGAVFDHKGETPGLGAEIATPAFQQQFVGKQIFDKEGQFVSINLLKGHGASEGNPYAVDAISGGTLTSNGVKAMLKDCLSDYVPFFEKVQTNATATTTAAADPAAATAAADSLATQTTEGGAL</sequence>
<dbReference type="GO" id="GO:0010181">
    <property type="term" value="F:FMN binding"/>
    <property type="evidence" value="ECO:0007669"/>
    <property type="project" value="UniProtKB-UniRule"/>
</dbReference>
<dbReference type="HAMAP" id="MF_00427">
    <property type="entry name" value="NqrC"/>
    <property type="match status" value="1"/>
</dbReference>
<evidence type="ECO:0000313" key="19">
    <source>
        <dbReference type="EMBL" id="HIW11415.1"/>
    </source>
</evidence>
<reference evidence="19" key="2">
    <citation type="submission" date="2021-04" db="EMBL/GenBank/DDBJ databases">
        <authorList>
            <person name="Gilroy R."/>
        </authorList>
    </citation>
    <scope>NUCLEOTIDE SEQUENCE</scope>
    <source>
        <strain evidence="19">ChiBcec15-1070</strain>
    </source>
</reference>
<protein>
    <recommendedName>
        <fullName evidence="16 17">Na(+)-translocating NADH-quinone reductase subunit C</fullName>
        <shortName evidence="16 17">Na(+)-NQR subunit C</shortName>
        <shortName evidence="16 17">Na(+)-translocating NQR subunit C</shortName>
        <ecNumber evidence="16 17">7.2.1.1</ecNumber>
    </recommendedName>
    <alternativeName>
        <fullName evidence="16 17">NQR complex subunit C</fullName>
    </alternativeName>
    <alternativeName>
        <fullName evidence="16 17">NQR-1 subunit C</fullName>
    </alternativeName>
</protein>